<dbReference type="SUPFAM" id="SSF56784">
    <property type="entry name" value="HAD-like"/>
    <property type="match status" value="1"/>
</dbReference>
<dbReference type="Gene3D" id="3.40.50.1000">
    <property type="entry name" value="HAD superfamily/HAD-like"/>
    <property type="match status" value="1"/>
</dbReference>
<dbReference type="InterPro" id="IPR036412">
    <property type="entry name" value="HAD-like_sf"/>
</dbReference>
<accession>A0ABP9HGB8</accession>
<dbReference type="Pfam" id="PF00702">
    <property type="entry name" value="Hydrolase"/>
    <property type="match status" value="1"/>
</dbReference>
<name>A0ABP9HGB8_9ACTN</name>
<keyword evidence="3" id="KW-1185">Reference proteome</keyword>
<dbReference type="SFLD" id="SFLDS00003">
    <property type="entry name" value="Haloacid_Dehalogenase"/>
    <property type="match status" value="1"/>
</dbReference>
<sequence>MNINAVVFDVGETLVDESREYGTWADWLGVPRHTFSAAFGMVLAQGLDYRETFQRFRPGFDLDAERAARTAAGAPEWFGEDDLYEDVRPCLKTLAGMGLWIGVAGNQTVNAGSILRGLELGVDLVATSDDWGVSKPEPDFFARLVDACPCPADEILYVGDRLDNDVRPAHHAGLRTAHIKRGPWGTMVAADTELREVADVLLASLDELPGEVARLDPRRALRSEQA</sequence>
<protein>
    <recommendedName>
        <fullName evidence="4">Haloacid dehalogenase superfamily, subfamily IA, variant 1 with third motif having Dx(3-4)D or Dx(3-4)E</fullName>
    </recommendedName>
</protein>
<evidence type="ECO:0000313" key="3">
    <source>
        <dbReference type="Proteomes" id="UP001500466"/>
    </source>
</evidence>
<evidence type="ECO:0000313" key="2">
    <source>
        <dbReference type="EMBL" id="GAA4970077.1"/>
    </source>
</evidence>
<dbReference type="PANTHER" id="PTHR43316:SF8">
    <property type="entry name" value="HAD FAMILY HYDROLASE"/>
    <property type="match status" value="1"/>
</dbReference>
<comment type="caution">
    <text evidence="2">The sequence shown here is derived from an EMBL/GenBank/DDBJ whole genome shotgun (WGS) entry which is preliminary data.</text>
</comment>
<evidence type="ECO:0008006" key="4">
    <source>
        <dbReference type="Google" id="ProtNLM"/>
    </source>
</evidence>
<dbReference type="PANTHER" id="PTHR43316">
    <property type="entry name" value="HYDROLASE, HALOACID DELAHOGENASE-RELATED"/>
    <property type="match status" value="1"/>
</dbReference>
<dbReference type="EMBL" id="BAABHS010000013">
    <property type="protein sequence ID" value="GAA4970077.1"/>
    <property type="molecule type" value="Genomic_DNA"/>
</dbReference>
<keyword evidence="1" id="KW-0378">Hydrolase</keyword>
<evidence type="ECO:0000256" key="1">
    <source>
        <dbReference type="ARBA" id="ARBA00022801"/>
    </source>
</evidence>
<dbReference type="NCBIfam" id="TIGR01549">
    <property type="entry name" value="HAD-SF-IA-v1"/>
    <property type="match status" value="1"/>
</dbReference>
<dbReference type="InterPro" id="IPR006439">
    <property type="entry name" value="HAD-SF_hydro_IA"/>
</dbReference>
<gene>
    <name evidence="2" type="ORF">GCM10023205_39370</name>
</gene>
<dbReference type="InterPro" id="IPR051540">
    <property type="entry name" value="S-2-haloacid_dehalogenase"/>
</dbReference>
<proteinExistence type="predicted"/>
<dbReference type="SFLD" id="SFLDG01129">
    <property type="entry name" value="C1.5:_HAD__Beta-PGM__Phosphata"/>
    <property type="match status" value="1"/>
</dbReference>
<dbReference type="InterPro" id="IPR023214">
    <property type="entry name" value="HAD_sf"/>
</dbReference>
<dbReference type="RefSeq" id="WP_345676864.1">
    <property type="nucleotide sequence ID" value="NZ_BAABHS010000013.1"/>
</dbReference>
<dbReference type="Proteomes" id="UP001500466">
    <property type="component" value="Unassembled WGS sequence"/>
</dbReference>
<organism evidence="2 3">
    <name type="scientific">Yinghuangia aomiensis</name>
    <dbReference type="NCBI Taxonomy" id="676205"/>
    <lineage>
        <taxon>Bacteria</taxon>
        <taxon>Bacillati</taxon>
        <taxon>Actinomycetota</taxon>
        <taxon>Actinomycetes</taxon>
        <taxon>Kitasatosporales</taxon>
        <taxon>Streptomycetaceae</taxon>
        <taxon>Yinghuangia</taxon>
    </lineage>
</organism>
<reference evidence="3" key="1">
    <citation type="journal article" date="2019" name="Int. J. Syst. Evol. Microbiol.">
        <title>The Global Catalogue of Microorganisms (GCM) 10K type strain sequencing project: providing services to taxonomists for standard genome sequencing and annotation.</title>
        <authorList>
            <consortium name="The Broad Institute Genomics Platform"/>
            <consortium name="The Broad Institute Genome Sequencing Center for Infectious Disease"/>
            <person name="Wu L."/>
            <person name="Ma J."/>
        </authorList>
    </citation>
    <scope>NUCLEOTIDE SEQUENCE [LARGE SCALE GENOMIC DNA]</scope>
    <source>
        <strain evidence="3">JCM 17986</strain>
    </source>
</reference>